<dbReference type="Proteomes" id="UP001596380">
    <property type="component" value="Unassembled WGS sequence"/>
</dbReference>
<protein>
    <submittedName>
        <fullName evidence="1">Uncharacterized protein</fullName>
    </submittedName>
</protein>
<evidence type="ECO:0000313" key="1">
    <source>
        <dbReference type="EMBL" id="MFC6885286.1"/>
    </source>
</evidence>
<name>A0ABW2CU07_9ACTN</name>
<organism evidence="1 2">
    <name type="scientific">Actinomadura yumaensis</name>
    <dbReference type="NCBI Taxonomy" id="111807"/>
    <lineage>
        <taxon>Bacteria</taxon>
        <taxon>Bacillati</taxon>
        <taxon>Actinomycetota</taxon>
        <taxon>Actinomycetes</taxon>
        <taxon>Streptosporangiales</taxon>
        <taxon>Thermomonosporaceae</taxon>
        <taxon>Actinomadura</taxon>
    </lineage>
</organism>
<accession>A0ABW2CU07</accession>
<gene>
    <name evidence="1" type="ORF">ACFQKB_36395</name>
</gene>
<proteinExistence type="predicted"/>
<dbReference type="EMBL" id="JBHSXS010000036">
    <property type="protein sequence ID" value="MFC6885286.1"/>
    <property type="molecule type" value="Genomic_DNA"/>
</dbReference>
<keyword evidence="2" id="KW-1185">Reference proteome</keyword>
<comment type="caution">
    <text evidence="1">The sequence shown here is derived from an EMBL/GenBank/DDBJ whole genome shotgun (WGS) entry which is preliminary data.</text>
</comment>
<evidence type="ECO:0000313" key="2">
    <source>
        <dbReference type="Proteomes" id="UP001596380"/>
    </source>
</evidence>
<dbReference type="RefSeq" id="WP_160825784.1">
    <property type="nucleotide sequence ID" value="NZ_JBHSXS010000036.1"/>
</dbReference>
<sequence length="172" mass="19153">MAAGRADAPRPGVLPSHRAGRGKRRRLAYLIERYGEAIEADLALGTATTTGGWDLAGLVRRRRYRFVLNLIDSLPSHSRTMAAIADDDEVAAQMDLDAPPRPPSLTEFDPTTRAVADLYDRVGVLIAAVVASTGKKPPRVPPYRRPRLAIDRLRERTRWTKHKALTARLLRR</sequence>
<reference evidence="2" key="1">
    <citation type="journal article" date="2019" name="Int. J. Syst. Evol. Microbiol.">
        <title>The Global Catalogue of Microorganisms (GCM) 10K type strain sequencing project: providing services to taxonomists for standard genome sequencing and annotation.</title>
        <authorList>
            <consortium name="The Broad Institute Genomics Platform"/>
            <consortium name="The Broad Institute Genome Sequencing Center for Infectious Disease"/>
            <person name="Wu L."/>
            <person name="Ma J."/>
        </authorList>
    </citation>
    <scope>NUCLEOTIDE SEQUENCE [LARGE SCALE GENOMIC DNA]</scope>
    <source>
        <strain evidence="2">JCM 3369</strain>
    </source>
</reference>